<dbReference type="Gene3D" id="1.20.1250.20">
    <property type="entry name" value="MFS general substrate transporter like domains"/>
    <property type="match status" value="1"/>
</dbReference>
<name>A0A250WVT0_9CHLO</name>
<evidence type="ECO:0000313" key="2">
    <source>
        <dbReference type="EMBL" id="GAX74732.1"/>
    </source>
</evidence>
<keyword evidence="1" id="KW-0812">Transmembrane</keyword>
<dbReference type="PANTHER" id="PTHR43596">
    <property type="entry name" value="ADP,ATP CARRIER PROTEIN"/>
    <property type="match status" value="1"/>
</dbReference>
<organism evidence="2 3">
    <name type="scientific">Chlamydomonas eustigma</name>
    <dbReference type="NCBI Taxonomy" id="1157962"/>
    <lineage>
        <taxon>Eukaryota</taxon>
        <taxon>Viridiplantae</taxon>
        <taxon>Chlorophyta</taxon>
        <taxon>core chlorophytes</taxon>
        <taxon>Chlorophyceae</taxon>
        <taxon>CS clade</taxon>
        <taxon>Chlamydomonadales</taxon>
        <taxon>Chlamydomonadaceae</taxon>
        <taxon>Chlamydomonas</taxon>
    </lineage>
</organism>
<dbReference type="SUPFAM" id="SSF103473">
    <property type="entry name" value="MFS general substrate transporter"/>
    <property type="match status" value="1"/>
</dbReference>
<dbReference type="EMBL" id="BEGY01000009">
    <property type="protein sequence ID" value="GAX74732.1"/>
    <property type="molecule type" value="Genomic_DNA"/>
</dbReference>
<gene>
    <name evidence="2" type="ORF">CEUSTIGMA_g2179.t1</name>
</gene>
<feature type="transmembrane region" description="Helical" evidence="1">
    <location>
        <begin position="421"/>
        <end position="441"/>
    </location>
</feature>
<comment type="caution">
    <text evidence="2">The sequence shown here is derived from an EMBL/GenBank/DDBJ whole genome shotgun (WGS) entry which is preliminary data.</text>
</comment>
<dbReference type="OrthoDB" id="543971at2759"/>
<dbReference type="InterPro" id="IPR036259">
    <property type="entry name" value="MFS_trans_sf"/>
</dbReference>
<evidence type="ECO:0000313" key="3">
    <source>
        <dbReference type="Proteomes" id="UP000232323"/>
    </source>
</evidence>
<keyword evidence="3" id="KW-1185">Reference proteome</keyword>
<dbReference type="PANTHER" id="PTHR43596:SF1">
    <property type="entry name" value="ADP,ATP CARRIER PROTEIN"/>
    <property type="match status" value="1"/>
</dbReference>
<feature type="transmembrane region" description="Helical" evidence="1">
    <location>
        <begin position="50"/>
        <end position="72"/>
    </location>
</feature>
<sequence length="594" mass="64674">MQTIMRGLLVSASGNLRENEVLLCSHAFQAFCCVLGSYFILVPIRDEAGIMLGLSSLPSLFTASLLTTFIMVPITARFLSNTHGKRGIGHQRLFNFLAFALIGFYVALSLISSWHDGNPSDDIVLGKLAVANEGRLKMSLLQYSVYASFYIWLTVQNQASISSLWALCADVFDAESGTRLFGLIGSGGTLGQLLGSGMVILFTHLQSHLFGHLRPGPPTYLLLVSASFLFLAAWLSRKLAASAVFTAPHATHKEPPSQLVLDAKRSRDMDQPLCTSSTAISRSSEQVGYHFIHAAEAQVHISKNLVKQLSHPASEFRSESEGDHKLGCLLSPLDALRQAPAYDMKSAKAHSITKKLPVIFSNLWGHISDTMDCVTLILNSPYLMGVCAYLMLQCCTAAIIYFEKASVVSKTMKSSAARTSFFGLVNALTAASIFTLQLLATGRIIKLLGVRVTLCISPVVATSGMVVIILRPSAWFIAGIEMVRKLVGHALTRPAREILFTVVTRSEKYRAKVFIDMVVLRIGDTFAAALFEAFNVQLQFGPRALAVVGAILCTFWTLIAYRLGLQYQCRKNQSGSNVEALASAEHSRGGSLLH</sequence>
<accession>A0A250WVT0</accession>
<evidence type="ECO:0008006" key="4">
    <source>
        <dbReference type="Google" id="ProtNLM"/>
    </source>
</evidence>
<feature type="transmembrane region" description="Helical" evidence="1">
    <location>
        <begin position="540"/>
        <end position="561"/>
    </location>
</feature>
<feature type="transmembrane region" description="Helical" evidence="1">
    <location>
        <begin position="217"/>
        <end position="235"/>
    </location>
</feature>
<dbReference type="Proteomes" id="UP000232323">
    <property type="component" value="Unassembled WGS sequence"/>
</dbReference>
<feature type="transmembrane region" description="Helical" evidence="1">
    <location>
        <begin position="21"/>
        <end position="44"/>
    </location>
</feature>
<protein>
    <recommendedName>
        <fullName evidence="4">ADP,ATP carrier protein</fullName>
    </recommendedName>
</protein>
<feature type="transmembrane region" description="Helical" evidence="1">
    <location>
        <begin position="180"/>
        <end position="205"/>
    </location>
</feature>
<dbReference type="AlphaFoldDB" id="A0A250WVT0"/>
<evidence type="ECO:0000256" key="1">
    <source>
        <dbReference type="SAM" id="Phobius"/>
    </source>
</evidence>
<feature type="transmembrane region" description="Helical" evidence="1">
    <location>
        <begin position="381"/>
        <end position="401"/>
    </location>
</feature>
<feature type="transmembrane region" description="Helical" evidence="1">
    <location>
        <begin position="93"/>
        <end position="114"/>
    </location>
</feature>
<proteinExistence type="predicted"/>
<keyword evidence="1" id="KW-1133">Transmembrane helix</keyword>
<keyword evidence="1" id="KW-0472">Membrane</keyword>
<reference evidence="2 3" key="1">
    <citation type="submission" date="2017-08" db="EMBL/GenBank/DDBJ databases">
        <title>Acidophilic green algal genome provides insights into adaptation to an acidic environment.</title>
        <authorList>
            <person name="Hirooka S."/>
            <person name="Hirose Y."/>
            <person name="Kanesaki Y."/>
            <person name="Higuchi S."/>
            <person name="Fujiwara T."/>
            <person name="Onuma R."/>
            <person name="Era A."/>
            <person name="Ohbayashi R."/>
            <person name="Uzuka A."/>
            <person name="Nozaki H."/>
            <person name="Yoshikawa H."/>
            <person name="Miyagishima S.Y."/>
        </authorList>
    </citation>
    <scope>NUCLEOTIDE SEQUENCE [LARGE SCALE GENOMIC DNA]</scope>
    <source>
        <strain evidence="2 3">NIES-2499</strain>
    </source>
</reference>
<feature type="transmembrane region" description="Helical" evidence="1">
    <location>
        <begin position="149"/>
        <end position="168"/>
    </location>
</feature>
<feature type="transmembrane region" description="Helical" evidence="1">
    <location>
        <begin position="448"/>
        <end position="469"/>
    </location>
</feature>